<proteinExistence type="predicted"/>
<sequence>IGPFKIDEELIASPEGISQKLSDQYTTSFSTPIPNQSIGDPKEFFSFTEEDPNNTLLTDIIFSREIIIKEIGNIKSNSAPGPDHFSVTLLQQCADELSEPLYILWRHSLDAGDIAPLLKKAVVCPILKPYSQRCNPASYRPVSLTSHLIKVFERVIRSSIVKHLENNNLLPKNQHGFITGRSTLSQL</sequence>
<name>A0AAV2RX97_MEGNR</name>
<dbReference type="AlphaFoldDB" id="A0AAV2RX97"/>
<feature type="non-terminal residue" evidence="1">
    <location>
        <position position="187"/>
    </location>
</feature>
<accession>A0AAV2RX97</accession>
<feature type="non-terminal residue" evidence="1">
    <location>
        <position position="1"/>
    </location>
</feature>
<dbReference type="GO" id="GO:0071897">
    <property type="term" value="P:DNA biosynthetic process"/>
    <property type="evidence" value="ECO:0007669"/>
    <property type="project" value="UniProtKB-ARBA"/>
</dbReference>
<evidence type="ECO:0000313" key="2">
    <source>
        <dbReference type="Proteomes" id="UP001497623"/>
    </source>
</evidence>
<keyword evidence="2" id="KW-1185">Reference proteome</keyword>
<organism evidence="1 2">
    <name type="scientific">Meganyctiphanes norvegica</name>
    <name type="common">Northern krill</name>
    <name type="synonym">Thysanopoda norvegica</name>
    <dbReference type="NCBI Taxonomy" id="48144"/>
    <lineage>
        <taxon>Eukaryota</taxon>
        <taxon>Metazoa</taxon>
        <taxon>Ecdysozoa</taxon>
        <taxon>Arthropoda</taxon>
        <taxon>Crustacea</taxon>
        <taxon>Multicrustacea</taxon>
        <taxon>Malacostraca</taxon>
        <taxon>Eumalacostraca</taxon>
        <taxon>Eucarida</taxon>
        <taxon>Euphausiacea</taxon>
        <taxon>Euphausiidae</taxon>
        <taxon>Meganyctiphanes</taxon>
    </lineage>
</organism>
<reference evidence="1 2" key="1">
    <citation type="submission" date="2024-05" db="EMBL/GenBank/DDBJ databases">
        <authorList>
            <person name="Wallberg A."/>
        </authorList>
    </citation>
    <scope>NUCLEOTIDE SEQUENCE [LARGE SCALE GENOMIC DNA]</scope>
</reference>
<dbReference type="InterPro" id="IPR043502">
    <property type="entry name" value="DNA/RNA_pol_sf"/>
</dbReference>
<dbReference type="PANTHER" id="PTHR33395:SF22">
    <property type="entry name" value="REVERSE TRANSCRIPTASE DOMAIN-CONTAINING PROTEIN"/>
    <property type="match status" value="1"/>
</dbReference>
<dbReference type="SUPFAM" id="SSF56672">
    <property type="entry name" value="DNA/RNA polymerases"/>
    <property type="match status" value="1"/>
</dbReference>
<evidence type="ECO:0000313" key="1">
    <source>
        <dbReference type="EMBL" id="CAL4150287.1"/>
    </source>
</evidence>
<dbReference type="Proteomes" id="UP001497623">
    <property type="component" value="Unassembled WGS sequence"/>
</dbReference>
<evidence type="ECO:0008006" key="3">
    <source>
        <dbReference type="Google" id="ProtNLM"/>
    </source>
</evidence>
<comment type="caution">
    <text evidence="1">The sequence shown here is derived from an EMBL/GenBank/DDBJ whole genome shotgun (WGS) entry which is preliminary data.</text>
</comment>
<protein>
    <recommendedName>
        <fullName evidence="3">Reverse transcriptase domain-containing protein</fullName>
    </recommendedName>
</protein>
<gene>
    <name evidence="1" type="ORF">MNOR_LOCUS30560</name>
</gene>
<dbReference type="EMBL" id="CAXKWB010037604">
    <property type="protein sequence ID" value="CAL4150287.1"/>
    <property type="molecule type" value="Genomic_DNA"/>
</dbReference>
<dbReference type="PANTHER" id="PTHR33395">
    <property type="entry name" value="TRANSCRIPTASE, PUTATIVE-RELATED-RELATED"/>
    <property type="match status" value="1"/>
</dbReference>